<comment type="caution">
    <text evidence="8">The sequence shown here is derived from an EMBL/GenBank/DDBJ whole genome shotgun (WGS) entry which is preliminary data.</text>
</comment>
<dbReference type="EMBL" id="JACGCM010002086">
    <property type="protein sequence ID" value="KAF6145095.1"/>
    <property type="molecule type" value="Genomic_DNA"/>
</dbReference>
<reference evidence="8 9" key="1">
    <citation type="journal article" date="2020" name="IScience">
        <title>Genome Sequencing of the Endangered Kingdonia uniflora (Circaeasteraceae, Ranunculales) Reveals Potential Mechanisms of Evolutionary Specialization.</title>
        <authorList>
            <person name="Sun Y."/>
            <person name="Deng T."/>
            <person name="Zhang A."/>
            <person name="Moore M.J."/>
            <person name="Landis J.B."/>
            <person name="Lin N."/>
            <person name="Zhang H."/>
            <person name="Zhang X."/>
            <person name="Huang J."/>
            <person name="Zhang X."/>
            <person name="Sun H."/>
            <person name="Wang H."/>
        </authorList>
    </citation>
    <scope>NUCLEOTIDE SEQUENCE [LARGE SCALE GENOMIC DNA]</scope>
    <source>
        <strain evidence="8">TB1705</strain>
        <tissue evidence="8">Leaf</tissue>
    </source>
</reference>
<evidence type="ECO:0000256" key="1">
    <source>
        <dbReference type="ARBA" id="ARBA00010688"/>
    </source>
</evidence>
<accession>A0A7J7LR23</accession>
<dbReference type="InterPro" id="IPR050306">
    <property type="entry name" value="PfkB_Carbo_kinase"/>
</dbReference>
<evidence type="ECO:0000259" key="7">
    <source>
        <dbReference type="Pfam" id="PF00294"/>
    </source>
</evidence>
<proteinExistence type="inferred from homology"/>
<organism evidence="8 9">
    <name type="scientific">Kingdonia uniflora</name>
    <dbReference type="NCBI Taxonomy" id="39325"/>
    <lineage>
        <taxon>Eukaryota</taxon>
        <taxon>Viridiplantae</taxon>
        <taxon>Streptophyta</taxon>
        <taxon>Embryophyta</taxon>
        <taxon>Tracheophyta</taxon>
        <taxon>Spermatophyta</taxon>
        <taxon>Magnoliopsida</taxon>
        <taxon>Ranunculales</taxon>
        <taxon>Circaeasteraceae</taxon>
        <taxon>Kingdonia</taxon>
    </lineage>
</organism>
<dbReference type="GO" id="GO:0006000">
    <property type="term" value="P:fructose metabolic process"/>
    <property type="evidence" value="ECO:0007669"/>
    <property type="project" value="TreeGrafter"/>
</dbReference>
<evidence type="ECO:0000313" key="8">
    <source>
        <dbReference type="EMBL" id="KAF6145095.1"/>
    </source>
</evidence>
<dbReference type="CDD" id="cd01167">
    <property type="entry name" value="bac_FRK"/>
    <property type="match status" value="1"/>
</dbReference>
<evidence type="ECO:0000256" key="2">
    <source>
        <dbReference type="ARBA" id="ARBA00022679"/>
    </source>
</evidence>
<name>A0A7J7LR23_9MAGN</name>
<dbReference type="Pfam" id="PF00294">
    <property type="entry name" value="PfkB"/>
    <property type="match status" value="1"/>
</dbReference>
<dbReference type="InterPro" id="IPR029056">
    <property type="entry name" value="Ribokinase-like"/>
</dbReference>
<dbReference type="InterPro" id="IPR011611">
    <property type="entry name" value="PfkB_dom"/>
</dbReference>
<dbReference type="Gene3D" id="3.40.1190.20">
    <property type="match status" value="2"/>
</dbReference>
<evidence type="ECO:0000256" key="5">
    <source>
        <dbReference type="ARBA" id="ARBA00022840"/>
    </source>
</evidence>
<evidence type="ECO:0000256" key="4">
    <source>
        <dbReference type="ARBA" id="ARBA00022777"/>
    </source>
</evidence>
<dbReference type="SUPFAM" id="SSF53613">
    <property type="entry name" value="Ribokinase-like"/>
    <property type="match status" value="1"/>
</dbReference>
<keyword evidence="2" id="KW-0808">Transferase</keyword>
<feature type="domain" description="Carbohydrate kinase PfkB" evidence="7">
    <location>
        <begin position="11"/>
        <end position="159"/>
    </location>
</feature>
<dbReference type="GO" id="GO:0005829">
    <property type="term" value="C:cytosol"/>
    <property type="evidence" value="ECO:0007669"/>
    <property type="project" value="TreeGrafter"/>
</dbReference>
<dbReference type="GO" id="GO:0008865">
    <property type="term" value="F:fructokinase activity"/>
    <property type="evidence" value="ECO:0007669"/>
    <property type="project" value="TreeGrafter"/>
</dbReference>
<keyword evidence="3" id="KW-0547">Nucleotide-binding</keyword>
<dbReference type="PANTHER" id="PTHR43085:SF24">
    <property type="entry name" value="FRUCTOKINASE-4-RELATED"/>
    <property type="match status" value="1"/>
</dbReference>
<dbReference type="Proteomes" id="UP000541444">
    <property type="component" value="Unassembled WGS sequence"/>
</dbReference>
<gene>
    <name evidence="8" type="ORF">GIB67_013446</name>
</gene>
<evidence type="ECO:0000256" key="6">
    <source>
        <dbReference type="ARBA" id="ARBA00023277"/>
    </source>
</evidence>
<sequence>MAPVNSNLHDLIVSFGDMLINFVPTVSGVALAESPGFVKVPGGTPTNVVIVVARLGGKAAFVGKLDDDEFGRMLANILKDNGVITDGILFDEGARTVLAFVTLKSDGDREFMFCRNPSADMLLTKAEFNLDLIRKAKIFHYGSISLIMKPCRSAHIKAMEVNDNELEFLTGCEVVNDEAALSLWHPRLKFLLVILGEKGCSYYIKDFCGSVDPFVVKTVDMTGAGDAFVGALLTKIVNDGSIESILKDEARLREVLKFTNGCGAITTTKKGVIPVLPNETEVLKLIQVE</sequence>
<evidence type="ECO:0000313" key="9">
    <source>
        <dbReference type="Proteomes" id="UP000541444"/>
    </source>
</evidence>
<dbReference type="OrthoDB" id="415590at2759"/>
<dbReference type="PANTHER" id="PTHR43085">
    <property type="entry name" value="HEXOKINASE FAMILY MEMBER"/>
    <property type="match status" value="1"/>
</dbReference>
<keyword evidence="4" id="KW-0418">Kinase</keyword>
<keyword evidence="9" id="KW-1185">Reference proteome</keyword>
<dbReference type="GO" id="GO:0005524">
    <property type="term" value="F:ATP binding"/>
    <property type="evidence" value="ECO:0007669"/>
    <property type="project" value="UniProtKB-KW"/>
</dbReference>
<dbReference type="AlphaFoldDB" id="A0A7J7LR23"/>
<protein>
    <recommendedName>
        <fullName evidence="7">Carbohydrate kinase PfkB domain-containing protein</fullName>
    </recommendedName>
</protein>
<keyword evidence="5" id="KW-0067">ATP-binding</keyword>
<comment type="similarity">
    <text evidence="1">Belongs to the carbohydrate kinase PfkB family.</text>
</comment>
<keyword evidence="6" id="KW-0119">Carbohydrate metabolism</keyword>
<evidence type="ECO:0000256" key="3">
    <source>
        <dbReference type="ARBA" id="ARBA00022741"/>
    </source>
</evidence>